<evidence type="ECO:0000313" key="4">
    <source>
        <dbReference type="Proteomes" id="UP000441208"/>
    </source>
</evidence>
<dbReference type="EMBL" id="QXFW01000832">
    <property type="protein sequence ID" value="KAE9002067.1"/>
    <property type="molecule type" value="Genomic_DNA"/>
</dbReference>
<dbReference type="Proteomes" id="UP000488956">
    <property type="component" value="Unassembled WGS sequence"/>
</dbReference>
<evidence type="ECO:0000313" key="1">
    <source>
        <dbReference type="EMBL" id="KAE9002067.1"/>
    </source>
</evidence>
<evidence type="ECO:0000313" key="6">
    <source>
        <dbReference type="Proteomes" id="UP000488956"/>
    </source>
</evidence>
<evidence type="ECO:0000313" key="5">
    <source>
        <dbReference type="Proteomes" id="UP000460718"/>
    </source>
</evidence>
<dbReference type="Proteomes" id="UP000460718">
    <property type="component" value="Unassembled WGS sequence"/>
</dbReference>
<evidence type="ECO:0000313" key="3">
    <source>
        <dbReference type="EMBL" id="KAE9127970.1"/>
    </source>
</evidence>
<protein>
    <submittedName>
        <fullName evidence="2">Uncharacterized protein</fullName>
    </submittedName>
</protein>
<reference evidence="2 4" key="1">
    <citation type="submission" date="2018-08" db="EMBL/GenBank/DDBJ databases">
        <title>Genomic investigation of the strawberry pathogen Phytophthora fragariae indicates pathogenicity is determined by transcriptional variation in three key races.</title>
        <authorList>
            <person name="Adams T.M."/>
            <person name="Armitage A.D."/>
            <person name="Sobczyk M.K."/>
            <person name="Bates H.J."/>
            <person name="Dunwell J.M."/>
            <person name="Nellist C.F."/>
            <person name="Harrison R.J."/>
        </authorList>
    </citation>
    <scope>NUCLEOTIDE SEQUENCE [LARGE SCALE GENOMIC DNA]</scope>
    <source>
        <strain evidence="2 4">NOV-71</strain>
        <strain evidence="3 6">ONT-3</strain>
        <strain evidence="1 5">SCRP245</strain>
    </source>
</reference>
<comment type="caution">
    <text evidence="2">The sequence shown here is derived from an EMBL/GenBank/DDBJ whole genome shotgun (WGS) entry which is preliminary data.</text>
</comment>
<gene>
    <name evidence="2" type="ORF">PF007_g7069</name>
    <name evidence="3" type="ORF">PF010_g4675</name>
    <name evidence="1" type="ORF">PF011_g13479</name>
</gene>
<organism evidence="2 4">
    <name type="scientific">Phytophthora fragariae</name>
    <dbReference type="NCBI Taxonomy" id="53985"/>
    <lineage>
        <taxon>Eukaryota</taxon>
        <taxon>Sar</taxon>
        <taxon>Stramenopiles</taxon>
        <taxon>Oomycota</taxon>
        <taxon>Peronosporomycetes</taxon>
        <taxon>Peronosporales</taxon>
        <taxon>Peronosporaceae</taxon>
        <taxon>Phytophthora</taxon>
    </lineage>
</organism>
<evidence type="ECO:0000313" key="2">
    <source>
        <dbReference type="EMBL" id="KAE9123390.1"/>
    </source>
</evidence>
<dbReference type="EMBL" id="QXFX01000166">
    <property type="protein sequence ID" value="KAE9127970.1"/>
    <property type="molecule type" value="Genomic_DNA"/>
</dbReference>
<accession>A0A6A3SXV1</accession>
<dbReference type="EMBL" id="QXFZ01000277">
    <property type="protein sequence ID" value="KAE9123390.1"/>
    <property type="molecule type" value="Genomic_DNA"/>
</dbReference>
<proteinExistence type="predicted"/>
<dbReference type="AlphaFoldDB" id="A0A6A3SXV1"/>
<name>A0A6A3SXV1_9STRA</name>
<dbReference type="Proteomes" id="UP000441208">
    <property type="component" value="Unassembled WGS sequence"/>
</dbReference>
<sequence>MVSAALVILGMISILPLLLVVRPWDDLAKSSTL</sequence>